<evidence type="ECO:0000313" key="2">
    <source>
        <dbReference type="Proteomes" id="UP000594681"/>
    </source>
</evidence>
<sequence>MDTCVNDTAVESSGSGAVIHGVLEIDGMPAALRPTVEDLMVDCLRSESIWEVPGEDPLFAQWCTRWYKDWPSTDLAAFAAGDLPVPAGIGCHQVLTGTPEEFRDLAHRLAKLSEAYCFTARVSI</sequence>
<dbReference type="Proteomes" id="UP000594681">
    <property type="component" value="Chromosome"/>
</dbReference>
<dbReference type="RefSeq" id="WP_165010752.1">
    <property type="nucleotide sequence ID" value="NZ_CP064954.1"/>
</dbReference>
<keyword evidence="2" id="KW-1185">Reference proteome</keyword>
<organism evidence="1 2">
    <name type="scientific">Corynebacterium lizhenjunii</name>
    <dbReference type="NCBI Taxonomy" id="2709394"/>
    <lineage>
        <taxon>Bacteria</taxon>
        <taxon>Bacillati</taxon>
        <taxon>Actinomycetota</taxon>
        <taxon>Actinomycetes</taxon>
        <taxon>Mycobacteriales</taxon>
        <taxon>Corynebacteriaceae</taxon>
        <taxon>Corynebacterium</taxon>
    </lineage>
</organism>
<dbReference type="EMBL" id="CP064954">
    <property type="protein sequence ID" value="QPK78578.1"/>
    <property type="molecule type" value="Genomic_DNA"/>
</dbReference>
<name>A0A7T0KD55_9CORY</name>
<gene>
    <name evidence="1" type="ORF">G7Y31_08440</name>
</gene>
<reference evidence="1 2" key="1">
    <citation type="submission" date="2020-11" db="EMBL/GenBank/DDBJ databases">
        <title>Corynebacterium sp. ZJ-599.</title>
        <authorList>
            <person name="Zhou J."/>
        </authorList>
    </citation>
    <scope>NUCLEOTIDE SEQUENCE [LARGE SCALE GENOMIC DNA]</scope>
    <source>
        <strain evidence="1 2">ZJ-599</strain>
    </source>
</reference>
<protein>
    <submittedName>
        <fullName evidence="1">Uncharacterized protein</fullName>
    </submittedName>
</protein>
<dbReference type="KEGG" id="cliz:G7Y31_08440"/>
<proteinExistence type="predicted"/>
<evidence type="ECO:0000313" key="1">
    <source>
        <dbReference type="EMBL" id="QPK78578.1"/>
    </source>
</evidence>
<dbReference type="AlphaFoldDB" id="A0A7T0KD55"/>
<accession>A0A7T0KD55</accession>